<proteinExistence type="predicted"/>
<evidence type="ECO:0000313" key="3">
    <source>
        <dbReference type="Proteomes" id="UP000270856"/>
    </source>
</evidence>
<dbReference type="InterPro" id="IPR013445">
    <property type="entry name" value="CDP_4_6_deHydtase"/>
</dbReference>
<dbReference type="InterPro" id="IPR016040">
    <property type="entry name" value="NAD(P)-bd_dom"/>
</dbReference>
<dbReference type="GO" id="GO:0047733">
    <property type="term" value="F:CDP-glucose 4,6-dehydratase activity"/>
    <property type="evidence" value="ECO:0007669"/>
    <property type="project" value="UniProtKB-EC"/>
</dbReference>
<comment type="caution">
    <text evidence="2">The sequence shown here is derived from an EMBL/GenBank/DDBJ whole genome shotgun (WGS) entry which is preliminary data.</text>
</comment>
<evidence type="ECO:0000259" key="1">
    <source>
        <dbReference type="Pfam" id="PF16363"/>
    </source>
</evidence>
<dbReference type="Proteomes" id="UP000270856">
    <property type="component" value="Unassembled WGS sequence"/>
</dbReference>
<reference evidence="2 3" key="1">
    <citation type="submission" date="2018-11" db="EMBL/GenBank/DDBJ databases">
        <title>Aureibaculum marinum gen. nov., sp. nov., a member of the family Flavobacteriaceae isolated from the Bohai Sea.</title>
        <authorList>
            <person name="Ji X."/>
        </authorList>
    </citation>
    <scope>NUCLEOTIDE SEQUENCE [LARGE SCALE GENOMIC DNA]</scope>
    <source>
        <strain evidence="2 3">BH-SD17</strain>
    </source>
</reference>
<sequence length="365" mass="41233">MSKLDLFKNKKVLVTGHTGFKGSWLSQWLLELGANVYGYALAPEEEYALFNQLNLKDSIDSEINDVRNLPALKSYISKVKPDIIYHLAAQALVRDSYNDPINTIETNINGTANLLESVRQLGISTTIVVITSDKCYENKEWIYGYRENDAMGGYDPYSMSKGAAELVVSSYRRSFFNPEDYKNHGVKLASARAGNVIGGGDWAKDRIIPDCIRALQNNEEIAVRNPYATRPWQHVLESLGGYLLLGATLLAAEGNELKNYCSGFNFGPFTTSNKSVETLVSAVLKNWPGRWKYNESEAVHEAFLLNLNIDKAVQLLNWQPVWEFETTIKNTIEWYKQNHDNGNPKEITINQINSYEKAFINKIPN</sequence>
<evidence type="ECO:0000313" key="2">
    <source>
        <dbReference type="EMBL" id="RPD94362.1"/>
    </source>
</evidence>
<dbReference type="SUPFAM" id="SSF51735">
    <property type="entry name" value="NAD(P)-binding Rossmann-fold domains"/>
    <property type="match status" value="1"/>
</dbReference>
<dbReference type="OrthoDB" id="9779041at2"/>
<dbReference type="Gene3D" id="3.40.50.720">
    <property type="entry name" value="NAD(P)-binding Rossmann-like Domain"/>
    <property type="match status" value="1"/>
</dbReference>
<dbReference type="EMBL" id="RPFJ01000018">
    <property type="protein sequence ID" value="RPD94362.1"/>
    <property type="molecule type" value="Genomic_DNA"/>
</dbReference>
<keyword evidence="3" id="KW-1185">Reference proteome</keyword>
<organism evidence="2 3">
    <name type="scientific">Aureibaculum marinum</name>
    <dbReference type="NCBI Taxonomy" id="2487930"/>
    <lineage>
        <taxon>Bacteria</taxon>
        <taxon>Pseudomonadati</taxon>
        <taxon>Bacteroidota</taxon>
        <taxon>Flavobacteriia</taxon>
        <taxon>Flavobacteriales</taxon>
        <taxon>Flavobacteriaceae</taxon>
        <taxon>Aureibaculum</taxon>
    </lineage>
</organism>
<dbReference type="InterPro" id="IPR036291">
    <property type="entry name" value="NAD(P)-bd_dom_sf"/>
</dbReference>
<name>A0A3N4ND66_9FLAO</name>
<feature type="domain" description="NAD(P)-binding" evidence="1">
    <location>
        <begin position="13"/>
        <end position="330"/>
    </location>
</feature>
<gene>
    <name evidence="2" type="primary">rfbG</name>
    <name evidence="2" type="ORF">EGM88_12345</name>
</gene>
<dbReference type="PANTHER" id="PTHR43000">
    <property type="entry name" value="DTDP-D-GLUCOSE 4,6-DEHYDRATASE-RELATED"/>
    <property type="match status" value="1"/>
</dbReference>
<dbReference type="EC" id="4.2.1.45" evidence="2"/>
<protein>
    <submittedName>
        <fullName evidence="2">CDP-glucose 4,6-dehydratase</fullName>
        <ecNumber evidence="2">4.2.1.45</ecNumber>
    </submittedName>
</protein>
<dbReference type="RefSeq" id="WP_123898669.1">
    <property type="nucleotide sequence ID" value="NZ_RPFJ01000018.1"/>
</dbReference>
<dbReference type="NCBIfam" id="TIGR02622">
    <property type="entry name" value="CDP_4_6_dhtase"/>
    <property type="match status" value="1"/>
</dbReference>
<keyword evidence="2" id="KW-0456">Lyase</keyword>
<dbReference type="Gene3D" id="3.90.25.10">
    <property type="entry name" value="UDP-galactose 4-epimerase, domain 1"/>
    <property type="match status" value="1"/>
</dbReference>
<accession>A0A3N4ND66</accession>
<dbReference type="AlphaFoldDB" id="A0A3N4ND66"/>
<dbReference type="Pfam" id="PF16363">
    <property type="entry name" value="GDP_Man_Dehyd"/>
    <property type="match status" value="1"/>
</dbReference>